<dbReference type="SUPFAM" id="SSF53474">
    <property type="entry name" value="alpha/beta-Hydrolases"/>
    <property type="match status" value="1"/>
</dbReference>
<dbReference type="AlphaFoldDB" id="A0A810QB40"/>
<proteinExistence type="predicted"/>
<protein>
    <recommendedName>
        <fullName evidence="3">Alpha/beta hydrolase</fullName>
    </recommendedName>
</protein>
<evidence type="ECO:0000313" key="2">
    <source>
        <dbReference type="Proteomes" id="UP000681035"/>
    </source>
</evidence>
<accession>A0A810QB40</accession>
<dbReference type="InterPro" id="IPR029058">
    <property type="entry name" value="AB_hydrolase_fold"/>
</dbReference>
<name>A0A810QB40_9FIRM</name>
<dbReference type="RefSeq" id="WP_213540446.1">
    <property type="nucleotide sequence ID" value="NZ_AP023418.1"/>
</dbReference>
<reference evidence="1" key="1">
    <citation type="submission" date="2020-09" db="EMBL/GenBank/DDBJ databases">
        <title>New species isolated from human feces.</title>
        <authorList>
            <person name="Kitahara M."/>
            <person name="Shigeno Y."/>
            <person name="Shime M."/>
            <person name="Matsumoto Y."/>
            <person name="Nakamura S."/>
            <person name="Motooka D."/>
            <person name="Fukuoka S."/>
            <person name="Nishikawa H."/>
            <person name="Benno Y."/>
        </authorList>
    </citation>
    <scope>NUCLEOTIDE SEQUENCE</scope>
    <source>
        <strain evidence="1">MM50</strain>
    </source>
</reference>
<dbReference type="KEGG" id="vcop:MM50RIKEN_15360"/>
<keyword evidence="2" id="KW-1185">Reference proteome</keyword>
<dbReference type="Proteomes" id="UP000681035">
    <property type="component" value="Chromosome"/>
</dbReference>
<gene>
    <name evidence="1" type="ORF">MM50RIKEN_15360</name>
</gene>
<dbReference type="EMBL" id="AP023418">
    <property type="protein sequence ID" value="BCK81773.1"/>
    <property type="molecule type" value="Genomic_DNA"/>
</dbReference>
<sequence length="262" mass="30104">MQILEHGQAQERTLLFFPCTAEPVWAFADTITLLSQRWHVFQVVYDGHQPEYPGDFTSVEQTVDEVISYLKSRGVSRLDAAYGCSMGGACLTRMLALGKMPISRAIIDGGITPYQLPFLVRKLLLARDVLSFKMAANSRKVLEAAFPPERFTPAGHDPKKEYDAMEAYLKTFSDRTIRNIFWSANNYALPKCPAKIDTKITYWYGDDEKKDRRRNIQFIKHYFPQTRIHGIPKMAHAELVMVHPEEFCRYAEKFLALQAEEV</sequence>
<organism evidence="1 2">
    <name type="scientific">Vescimonas coprocola</name>
    <dbReference type="NCBI Taxonomy" id="2714355"/>
    <lineage>
        <taxon>Bacteria</taxon>
        <taxon>Bacillati</taxon>
        <taxon>Bacillota</taxon>
        <taxon>Clostridia</taxon>
        <taxon>Eubacteriales</taxon>
        <taxon>Oscillospiraceae</taxon>
        <taxon>Vescimonas</taxon>
    </lineage>
</organism>
<evidence type="ECO:0008006" key="3">
    <source>
        <dbReference type="Google" id="ProtNLM"/>
    </source>
</evidence>
<dbReference type="Gene3D" id="3.40.50.1820">
    <property type="entry name" value="alpha/beta hydrolase"/>
    <property type="match status" value="1"/>
</dbReference>
<evidence type="ECO:0000313" key="1">
    <source>
        <dbReference type="EMBL" id="BCK81773.1"/>
    </source>
</evidence>